<dbReference type="EMBL" id="NJHN03000008">
    <property type="protein sequence ID" value="KAH9426671.1"/>
    <property type="molecule type" value="Genomic_DNA"/>
</dbReference>
<reference evidence="2 3" key="1">
    <citation type="journal article" date="2018" name="J. Allergy Clin. Immunol.">
        <title>High-quality assembly of Dermatophagoides pteronyssinus genome and transcriptome reveals a wide range of novel allergens.</title>
        <authorList>
            <person name="Liu X.Y."/>
            <person name="Yang K.Y."/>
            <person name="Wang M.Q."/>
            <person name="Kwok J.S."/>
            <person name="Zeng X."/>
            <person name="Yang Z."/>
            <person name="Xiao X.J."/>
            <person name="Lau C.P."/>
            <person name="Li Y."/>
            <person name="Huang Z.M."/>
            <person name="Ba J.G."/>
            <person name="Yim A.K."/>
            <person name="Ouyang C.Y."/>
            <person name="Ngai S.M."/>
            <person name="Chan T.F."/>
            <person name="Leung E.L."/>
            <person name="Liu L."/>
            <person name="Liu Z.G."/>
            <person name="Tsui S.K."/>
        </authorList>
    </citation>
    <scope>NUCLEOTIDE SEQUENCE [LARGE SCALE GENOMIC DNA]</scope>
    <source>
        <strain evidence="2">Derp</strain>
    </source>
</reference>
<protein>
    <recommendedName>
        <fullName evidence="4">GATA zinc finger domain-containing protein 14-like</fullName>
    </recommendedName>
</protein>
<gene>
    <name evidence="2" type="ORF">DERP_002770</name>
</gene>
<feature type="compositionally biased region" description="Polar residues" evidence="1">
    <location>
        <begin position="831"/>
        <end position="852"/>
    </location>
</feature>
<evidence type="ECO:0000256" key="1">
    <source>
        <dbReference type="SAM" id="MobiDB-lite"/>
    </source>
</evidence>
<feature type="region of interest" description="Disordered" evidence="1">
    <location>
        <begin position="486"/>
        <end position="556"/>
    </location>
</feature>
<evidence type="ECO:0000313" key="3">
    <source>
        <dbReference type="Proteomes" id="UP000887458"/>
    </source>
</evidence>
<sequence>MLNGHFQTASTIFPCLDTFDVRLFWKVHHSSFIEHHHHHHHRYTQSFDPIVKLSTTKNNNDNLNIRHLIRLYWTDKDVVDKVLLSAAVKHQQLKQQQQQQQLHRQSQWPSLSHFLKKKKKMIIKNNNNKKIHYWTNQTNPYSHNNQRQQGNHHYQFFYYYSTRPSTLIEMKKFHYVREYSLDMIRMDNDNHTDAIHNHHNGEGQTNANTAATVIGDGGQIKIDCNTFQPNEDIYYCLVYLILYKNAVLYENIPHCIPTIDKQQQQQQQPNGNFVHLDSFTKSSSSSSVFRDIVGQHRAVSSSSSYPSEIKFNYNSNNNNDNNNDESVMNSSSSINAQIKLKTLNENYNSSSYNNEYESFIQKNVDDDENENYSQRMSTSINHNAFSDVKILVNNSSLNNRNPSNIRFVQQQPKQNTFQQRKSLNQIDTIIVRTHACSCKLNSNEIFNDHDVNHVNQKKFETLNIVDALLLDDDHYLFNHMSVGDVNSDVVDDDDEEKNLKKLNSNKMKMKKKRKKNKRIDQANNNEEESDNEKKQKQIPMHNKNDAKNNNNSSLNEFDSYNRMDEYYYQNNNNENPTTAAVCIISIDKPEKYLFKLLNIEPSMDWLVENPRLATYFTETIFNDNNDNNNSSNLDVSSIDYSHFLVVRNGRLSIDPQINIIENHSQIHYLQSNYLRLEALSSMNLTIKFQKRSYYRRFKQQQSFSNNNNDTDKTTTICNQQRKNNRNNANNNNNNDNNVIEIDSIITNSNDEMNNKSIDSFSSINEYHIQQTICCDNRQESSSSSFNRQRDYYDIYEPLTMKIIDATKSITNTFEKSNNHIPFVNERQIVNSDDQDDGSTIQHSSLLQKQPRSPSKLPLLTTSNTLTFGNHNNHSSSLSFVHSQNLPINQLIIIEQETKQQQQLQTLPSIKHNNHHHYIKPVLLKTFMSDQNHYE</sequence>
<comment type="caution">
    <text evidence="2">The sequence shown here is derived from an EMBL/GenBank/DDBJ whole genome shotgun (WGS) entry which is preliminary data.</text>
</comment>
<name>A0ABQ8JWJ8_DERPT</name>
<feature type="region of interest" description="Disordered" evidence="1">
    <location>
        <begin position="831"/>
        <end position="859"/>
    </location>
</feature>
<keyword evidence="3" id="KW-1185">Reference proteome</keyword>
<feature type="compositionally biased region" description="Basic residues" evidence="1">
    <location>
        <begin position="507"/>
        <end position="517"/>
    </location>
</feature>
<accession>A0ABQ8JWJ8</accession>
<evidence type="ECO:0008006" key="4">
    <source>
        <dbReference type="Google" id="ProtNLM"/>
    </source>
</evidence>
<organism evidence="2 3">
    <name type="scientific">Dermatophagoides pteronyssinus</name>
    <name type="common">European house dust mite</name>
    <dbReference type="NCBI Taxonomy" id="6956"/>
    <lineage>
        <taxon>Eukaryota</taxon>
        <taxon>Metazoa</taxon>
        <taxon>Ecdysozoa</taxon>
        <taxon>Arthropoda</taxon>
        <taxon>Chelicerata</taxon>
        <taxon>Arachnida</taxon>
        <taxon>Acari</taxon>
        <taxon>Acariformes</taxon>
        <taxon>Sarcoptiformes</taxon>
        <taxon>Astigmata</taxon>
        <taxon>Psoroptidia</taxon>
        <taxon>Analgoidea</taxon>
        <taxon>Pyroglyphidae</taxon>
        <taxon>Dermatophagoidinae</taxon>
        <taxon>Dermatophagoides</taxon>
    </lineage>
</organism>
<evidence type="ECO:0000313" key="2">
    <source>
        <dbReference type="EMBL" id="KAH9426671.1"/>
    </source>
</evidence>
<reference evidence="2 3" key="2">
    <citation type="journal article" date="2022" name="Mol. Biol. Evol.">
        <title>Comparative Genomics Reveals Insights into the Divergent Evolution of Astigmatic Mites and Household Pest Adaptations.</title>
        <authorList>
            <person name="Xiong Q."/>
            <person name="Wan A.T."/>
            <person name="Liu X."/>
            <person name="Fung C.S."/>
            <person name="Xiao X."/>
            <person name="Malainual N."/>
            <person name="Hou J."/>
            <person name="Wang L."/>
            <person name="Wang M."/>
            <person name="Yang K.Y."/>
            <person name="Cui Y."/>
            <person name="Leung E.L."/>
            <person name="Nong W."/>
            <person name="Shin S.K."/>
            <person name="Au S.W."/>
            <person name="Jeong K.Y."/>
            <person name="Chew F.T."/>
            <person name="Hui J.H."/>
            <person name="Leung T.F."/>
            <person name="Tungtrongchitr A."/>
            <person name="Zhong N."/>
            <person name="Liu Z."/>
            <person name="Tsui S.K."/>
        </authorList>
    </citation>
    <scope>NUCLEOTIDE SEQUENCE [LARGE SCALE GENOMIC DNA]</scope>
    <source>
        <strain evidence="2">Derp</strain>
    </source>
</reference>
<dbReference type="Proteomes" id="UP000887458">
    <property type="component" value="Unassembled WGS sequence"/>
</dbReference>
<proteinExistence type="predicted"/>